<comment type="caution">
    <text evidence="4">The sequence shown here is derived from an EMBL/GenBank/DDBJ whole genome shotgun (WGS) entry which is preliminary data.</text>
</comment>
<dbReference type="Pfam" id="PF12796">
    <property type="entry name" value="Ank_2"/>
    <property type="match status" value="1"/>
</dbReference>
<dbReference type="PROSITE" id="PS50088">
    <property type="entry name" value="ANK_REPEAT"/>
    <property type="match status" value="1"/>
</dbReference>
<dbReference type="PANTHER" id="PTHR24161:SF85">
    <property type="entry name" value="PALMITOYLTRANSFERASE HIP14"/>
    <property type="match status" value="1"/>
</dbReference>
<dbReference type="PANTHER" id="PTHR24161">
    <property type="entry name" value="ANK_REP_REGION DOMAIN-CONTAINING PROTEIN-RELATED"/>
    <property type="match status" value="1"/>
</dbReference>
<evidence type="ECO:0000256" key="1">
    <source>
        <dbReference type="ARBA" id="ARBA00022737"/>
    </source>
</evidence>
<dbReference type="SUPFAM" id="SSF48403">
    <property type="entry name" value="Ankyrin repeat"/>
    <property type="match status" value="1"/>
</dbReference>
<dbReference type="InterPro" id="IPR002110">
    <property type="entry name" value="Ankyrin_rpt"/>
</dbReference>
<reference evidence="4 5" key="1">
    <citation type="submission" date="2019-07" db="EMBL/GenBank/DDBJ databases">
        <title>Genomes of Cafeteria roenbergensis.</title>
        <authorList>
            <person name="Fischer M.G."/>
            <person name="Hackl T."/>
            <person name="Roman M."/>
        </authorList>
    </citation>
    <scope>NUCLEOTIDE SEQUENCE [LARGE SCALE GENOMIC DNA]</scope>
    <source>
        <strain evidence="4 5">RCC970-E3</strain>
    </source>
</reference>
<protein>
    <submittedName>
        <fullName evidence="4">Uncharacterized protein</fullName>
    </submittedName>
</protein>
<dbReference type="Gene3D" id="1.25.40.20">
    <property type="entry name" value="Ankyrin repeat-containing domain"/>
    <property type="match status" value="1"/>
</dbReference>
<dbReference type="AlphaFoldDB" id="A0A5A8DAR7"/>
<sequence>MADPAGLGREMLEALLAEERGLENVCDELGRTPLYMACEEGHEAVVQLLLDAGADVDKARTSNGATPLYMACQDGHGAVPLLWGG</sequence>
<gene>
    <name evidence="4" type="ORF">FNF28_05217</name>
</gene>
<organism evidence="4 5">
    <name type="scientific">Cafeteria roenbergensis</name>
    <name type="common">Marine flagellate</name>
    <dbReference type="NCBI Taxonomy" id="33653"/>
    <lineage>
        <taxon>Eukaryota</taxon>
        <taxon>Sar</taxon>
        <taxon>Stramenopiles</taxon>
        <taxon>Bigyra</taxon>
        <taxon>Opalozoa</taxon>
        <taxon>Bicosoecida</taxon>
        <taxon>Cafeteriaceae</taxon>
        <taxon>Cafeteria</taxon>
    </lineage>
</organism>
<name>A0A5A8DAR7_CAFRO</name>
<dbReference type="InterPro" id="IPR036770">
    <property type="entry name" value="Ankyrin_rpt-contain_sf"/>
</dbReference>
<proteinExistence type="predicted"/>
<evidence type="ECO:0000256" key="3">
    <source>
        <dbReference type="PROSITE-ProRule" id="PRU00023"/>
    </source>
</evidence>
<evidence type="ECO:0000256" key="2">
    <source>
        <dbReference type="ARBA" id="ARBA00023043"/>
    </source>
</evidence>
<dbReference type="Proteomes" id="UP000324907">
    <property type="component" value="Unassembled WGS sequence"/>
</dbReference>
<keyword evidence="2 3" id="KW-0040">ANK repeat</keyword>
<evidence type="ECO:0000313" key="5">
    <source>
        <dbReference type="Proteomes" id="UP000324907"/>
    </source>
</evidence>
<feature type="repeat" description="ANK" evidence="3">
    <location>
        <begin position="29"/>
        <end position="61"/>
    </location>
</feature>
<dbReference type="PROSITE" id="PS50297">
    <property type="entry name" value="ANK_REP_REGION"/>
    <property type="match status" value="1"/>
</dbReference>
<keyword evidence="1" id="KW-0677">Repeat</keyword>
<dbReference type="SMART" id="SM00248">
    <property type="entry name" value="ANK"/>
    <property type="match status" value="1"/>
</dbReference>
<evidence type="ECO:0000313" key="4">
    <source>
        <dbReference type="EMBL" id="KAA0161011.1"/>
    </source>
</evidence>
<accession>A0A5A8DAR7</accession>
<dbReference type="EMBL" id="VLTL01000102">
    <property type="protein sequence ID" value="KAA0161011.1"/>
    <property type="molecule type" value="Genomic_DNA"/>
</dbReference>